<gene>
    <name evidence="2" type="ORF">RJ639_016940</name>
</gene>
<name>A0AA88VBA2_9ASTE</name>
<dbReference type="Pfam" id="PF11461">
    <property type="entry name" value="RILP"/>
    <property type="match status" value="1"/>
</dbReference>
<reference evidence="2" key="1">
    <citation type="submission" date="2022-12" db="EMBL/GenBank/DDBJ databases">
        <title>Draft genome assemblies for two species of Escallonia (Escalloniales).</title>
        <authorList>
            <person name="Chanderbali A."/>
            <person name="Dervinis C."/>
            <person name="Anghel I."/>
            <person name="Soltis D."/>
            <person name="Soltis P."/>
            <person name="Zapata F."/>
        </authorList>
    </citation>
    <scope>NUCLEOTIDE SEQUENCE</scope>
    <source>
        <strain evidence="2">UCBG64.0493</strain>
        <tissue evidence="2">Leaf</tissue>
    </source>
</reference>
<dbReference type="GO" id="GO:0046983">
    <property type="term" value="F:protein dimerization activity"/>
    <property type="evidence" value="ECO:0007669"/>
    <property type="project" value="InterPro"/>
</dbReference>
<evidence type="ECO:0000259" key="1">
    <source>
        <dbReference type="Pfam" id="PF11461"/>
    </source>
</evidence>
<keyword evidence="3" id="KW-1185">Reference proteome</keyword>
<dbReference type="SUPFAM" id="SSF161256">
    <property type="entry name" value="RILP dimerisation region"/>
    <property type="match status" value="1"/>
</dbReference>
<dbReference type="InterPro" id="IPR021563">
    <property type="entry name" value="RILP_dimer"/>
</dbReference>
<dbReference type="Proteomes" id="UP001188597">
    <property type="component" value="Unassembled WGS sequence"/>
</dbReference>
<protein>
    <recommendedName>
        <fullName evidence="1">Rab interacting lysosomal protein dimerization domain-containing protein</fullName>
    </recommendedName>
</protein>
<dbReference type="EMBL" id="JAVXUP010002136">
    <property type="protein sequence ID" value="KAK3005407.1"/>
    <property type="molecule type" value="Genomic_DNA"/>
</dbReference>
<organism evidence="2 3">
    <name type="scientific">Escallonia herrerae</name>
    <dbReference type="NCBI Taxonomy" id="1293975"/>
    <lineage>
        <taxon>Eukaryota</taxon>
        <taxon>Viridiplantae</taxon>
        <taxon>Streptophyta</taxon>
        <taxon>Embryophyta</taxon>
        <taxon>Tracheophyta</taxon>
        <taxon>Spermatophyta</taxon>
        <taxon>Magnoliopsida</taxon>
        <taxon>eudicotyledons</taxon>
        <taxon>Gunneridae</taxon>
        <taxon>Pentapetalae</taxon>
        <taxon>asterids</taxon>
        <taxon>campanulids</taxon>
        <taxon>Escalloniales</taxon>
        <taxon>Escalloniaceae</taxon>
        <taxon>Escallonia</taxon>
    </lineage>
</organism>
<evidence type="ECO:0000313" key="2">
    <source>
        <dbReference type="EMBL" id="KAK3005407.1"/>
    </source>
</evidence>
<comment type="caution">
    <text evidence="2">The sequence shown here is derived from an EMBL/GenBank/DDBJ whole genome shotgun (WGS) entry which is preliminary data.</text>
</comment>
<sequence length="100" mass="12007">MPVTIRWEDEFWHMAEHGEGFERCDRGCQSKHEEQARDSRLAVLQRKVNPFAEELDDLIEERVPHFTKWEVQRRNNLKGQVMELQEELAACKRELTRATR</sequence>
<proteinExistence type="predicted"/>
<accession>A0AA88VBA2</accession>
<evidence type="ECO:0000313" key="3">
    <source>
        <dbReference type="Proteomes" id="UP001188597"/>
    </source>
</evidence>
<dbReference type="AlphaFoldDB" id="A0AA88VBA2"/>
<feature type="domain" description="Rab interacting lysosomal protein dimerization" evidence="1">
    <location>
        <begin position="72"/>
        <end position="97"/>
    </location>
</feature>